<reference evidence="3 4" key="1">
    <citation type="journal article" date="2018" name="Proc. R. Soc. B">
        <title>A non-coding region near Follistatin controls head colour polymorphism in the Gouldian finch.</title>
        <authorList>
            <person name="Toomey M.B."/>
            <person name="Marques C.I."/>
            <person name="Andrade P."/>
            <person name="Araujo P.M."/>
            <person name="Sabatino S."/>
            <person name="Gazda M.A."/>
            <person name="Afonso S."/>
            <person name="Lopes R.J."/>
            <person name="Corbo J.C."/>
            <person name="Carneiro M."/>
        </authorList>
    </citation>
    <scope>NUCLEOTIDE SEQUENCE [LARGE SCALE GENOMIC DNA]</scope>
    <source>
        <strain evidence="3">Red01</strain>
        <tissue evidence="3">Muscle</tissue>
    </source>
</reference>
<organism evidence="3 4">
    <name type="scientific">Chloebia gouldiae</name>
    <name type="common">Gouldian finch</name>
    <name type="synonym">Erythrura gouldiae</name>
    <dbReference type="NCBI Taxonomy" id="44316"/>
    <lineage>
        <taxon>Eukaryota</taxon>
        <taxon>Metazoa</taxon>
        <taxon>Chordata</taxon>
        <taxon>Craniata</taxon>
        <taxon>Vertebrata</taxon>
        <taxon>Euteleostomi</taxon>
        <taxon>Archelosauria</taxon>
        <taxon>Archosauria</taxon>
        <taxon>Dinosauria</taxon>
        <taxon>Saurischia</taxon>
        <taxon>Theropoda</taxon>
        <taxon>Coelurosauria</taxon>
        <taxon>Aves</taxon>
        <taxon>Neognathae</taxon>
        <taxon>Neoaves</taxon>
        <taxon>Telluraves</taxon>
        <taxon>Australaves</taxon>
        <taxon>Passeriformes</taxon>
        <taxon>Passeroidea</taxon>
        <taxon>Passeridae</taxon>
        <taxon>Chloebia</taxon>
    </lineage>
</organism>
<protein>
    <submittedName>
        <fullName evidence="3">Uncharacterized protein</fullName>
    </submittedName>
</protein>
<proteinExistence type="predicted"/>
<feature type="compositionally biased region" description="Basic and acidic residues" evidence="1">
    <location>
        <begin position="265"/>
        <end position="276"/>
    </location>
</feature>
<evidence type="ECO:0000313" key="3">
    <source>
        <dbReference type="EMBL" id="RLV97419.1"/>
    </source>
</evidence>
<dbReference type="EMBL" id="QUSF01000058">
    <property type="protein sequence ID" value="RLV97419.1"/>
    <property type="molecule type" value="Genomic_DNA"/>
</dbReference>
<dbReference type="Proteomes" id="UP000276834">
    <property type="component" value="Unassembled WGS sequence"/>
</dbReference>
<evidence type="ECO:0000313" key="4">
    <source>
        <dbReference type="Proteomes" id="UP000276834"/>
    </source>
</evidence>
<accession>A0A3L8S5A9</accession>
<name>A0A3L8S5A9_CHLGU</name>
<comment type="caution">
    <text evidence="3">The sequence shown here is derived from an EMBL/GenBank/DDBJ whole genome shotgun (WGS) entry which is preliminary data.</text>
</comment>
<sequence>MGSALLPCLLLKASWDGLELLCCAWNGNFLPVPARSWTVTAPQPCPAFAEFVFPFGLVWQLRSDGSWISVDKRSCSTQIFGVYRIFPVKIPVSSLSTSQGSSGNNVLLPCFGVPPEHLLCGEQQLLRVPQFGGFRIALLRGDKDDVPLESLCCSQALGECCDTRLQLSANAARQLIGKDNKDEFDFFFFFSLSSSVPFMEIKNFPVLFSAPQSKQNVPMVLAVCHHWEKTSFTPSQNEEHFGVQRQKTWQRAEGPHVKKSGRPKRCGEFQHERERSGAGGPAGSD</sequence>
<keyword evidence="4" id="KW-1185">Reference proteome</keyword>
<feature type="signal peptide" evidence="2">
    <location>
        <begin position="1"/>
        <end position="20"/>
    </location>
</feature>
<evidence type="ECO:0000256" key="2">
    <source>
        <dbReference type="SAM" id="SignalP"/>
    </source>
</evidence>
<feature type="chain" id="PRO_5018256791" evidence="2">
    <location>
        <begin position="21"/>
        <end position="285"/>
    </location>
</feature>
<keyword evidence="2" id="KW-0732">Signal</keyword>
<feature type="region of interest" description="Disordered" evidence="1">
    <location>
        <begin position="246"/>
        <end position="285"/>
    </location>
</feature>
<dbReference type="AlphaFoldDB" id="A0A3L8S5A9"/>
<evidence type="ECO:0000256" key="1">
    <source>
        <dbReference type="SAM" id="MobiDB-lite"/>
    </source>
</evidence>
<gene>
    <name evidence="3" type="ORF">DV515_00011782</name>
</gene>